<organism evidence="2 3">
    <name type="scientific">Rhodotorula paludigena</name>
    <dbReference type="NCBI Taxonomy" id="86838"/>
    <lineage>
        <taxon>Eukaryota</taxon>
        <taxon>Fungi</taxon>
        <taxon>Dikarya</taxon>
        <taxon>Basidiomycota</taxon>
        <taxon>Pucciniomycotina</taxon>
        <taxon>Microbotryomycetes</taxon>
        <taxon>Sporidiobolales</taxon>
        <taxon>Sporidiobolaceae</taxon>
        <taxon>Rhodotorula</taxon>
    </lineage>
</organism>
<dbReference type="EMBL" id="BQKY01000002">
    <property type="protein sequence ID" value="GJN88179.1"/>
    <property type="molecule type" value="Genomic_DNA"/>
</dbReference>
<reference evidence="2 3" key="1">
    <citation type="submission" date="2021-12" db="EMBL/GenBank/DDBJ databases">
        <title>High titer production of polyol ester of fatty acids by Rhodotorula paludigena BS15 towards product separation-free biomass refinery.</title>
        <authorList>
            <person name="Mano J."/>
            <person name="Ono H."/>
            <person name="Tanaka T."/>
            <person name="Naito K."/>
            <person name="Sushida H."/>
            <person name="Ike M."/>
            <person name="Tokuyasu K."/>
            <person name="Kitaoka M."/>
        </authorList>
    </citation>
    <scope>NUCLEOTIDE SEQUENCE [LARGE SCALE GENOMIC DNA]</scope>
    <source>
        <strain evidence="2 3">BS15</strain>
    </source>
</reference>
<feature type="compositionally biased region" description="Basic and acidic residues" evidence="1">
    <location>
        <begin position="50"/>
        <end position="60"/>
    </location>
</feature>
<sequence length="1336" mass="140631">MLALSRALARAAPRPARASVSSSLVRTLASSARVQLPRPPPPAPAKQRTRTADESSDPLERDSYHLASLVRKAARAGKGDFSSALALVRNAPPEAATVVVWNGLINIILIDTPASPGLSHAAAVLKAYEVWMETKRRGITPSARGYGTFLTGVAKRAKLAAEGATKGRAAVGWNAELRAKVDTVHKQWLVHCERVLTSGEAAGSSDDVGLEGVEIEGLEQDRGDGRDDAPTDLLAVTTNQYLAFLSSCLTLATASSSASVAPTCPVILRQILSTFQNLPDADDPSESLARLAKTGMTYSLLFSSLRTALRASVAQSSAVAAIPADSAFPTPPVLLDTALSAWSHYLAHVPHADTPSPSSAASSAPTHVDPHVPTLLLSLFLIPPASSLSATYLPAALTLAQSAFGFVPPADIASLEPPHPPSLQDPLCAPSPLDGAAFGTALRVAAASGKKEWCKSWWEMVRDYPARFGLAGLAESEAVRAREETEVVLRACGVSGDIEGIEQLLEYLLSVRLPSHTPTYQTYALALASLHRIGTADALSASLRVYALLISNLGTDSGRARAHFADAAASVLRCAVSTRDRTGVWRALKAVSGLSTPSPAASSSSSVVEPADKEHDRPFGPSYFPPSFSPATSPKEGQAALAAALQLALSRVVHSSSTGSKLDPLALGDETVKLLRDWEGRIGVWRDAAVREAGGGGKKGEVSAERKEGESEMEWRRRVVALKRASNPSSSSPPPRDRKPSLRSPRRDGRFSERDGDRPPRPAREDGQPMHTERRRQWWAARQAEWAQEAEERERTGARNDRRERDGSSFRPQRREGDRPRRREDGEERPPRRFREEREERGRRPSFREDRGERPSRFSERSSRSRNERDGRSPAALAAPHGTANERDLAPRVVEAFRAFTARDTLAALEKRQSDYSDALDAVEGLQSLLPKATRADCYSDSSSSQIQVGLCACSTDATQEMRFGDNDLEDANDFRDYCRYATDVISSATSRSPSVTTRTSYSAITGSGYTSAVVRYSTETVSPSGTALPSGNLGGLDDIATSLRSGDATGVPAGGSSSGNPLEGNGDSGAGLVKVGAYLVAGIATLAFRSVGASTSPVAAPFASLTLLDKRQQGSSSPSGATLEEAARNYEELLVQGAQAVSSSDGECRQPCLPFVMGTTDCAKQGGTLQEIGLCSCEASQAARVCGNCLGEEQLAAATDFRWYCRAAAESSSSAVPSATQFAPGVSTSAYNTRSASSGSPTAASATASGADSSPSSSPTPPESPNSRLTAWLDAAGLLPTSSSSTSLMDGASPTTEAGAAQPSAQQQEPGSGAGNVKAGAWAGAAAVGLVVALA</sequence>
<feature type="region of interest" description="Disordered" evidence="1">
    <location>
        <begin position="1045"/>
        <end position="1066"/>
    </location>
</feature>
<feature type="compositionally biased region" description="Low complexity" evidence="1">
    <location>
        <begin position="778"/>
        <end position="787"/>
    </location>
</feature>
<feature type="region of interest" description="Disordered" evidence="1">
    <location>
        <begin position="30"/>
        <end position="60"/>
    </location>
</feature>
<comment type="caution">
    <text evidence="2">The sequence shown here is derived from an EMBL/GenBank/DDBJ whole genome shotgun (WGS) entry which is preliminary data.</text>
</comment>
<feature type="compositionally biased region" description="Basic and acidic residues" evidence="1">
    <location>
        <begin position="698"/>
        <end position="717"/>
    </location>
</feature>
<evidence type="ECO:0008006" key="4">
    <source>
        <dbReference type="Google" id="ProtNLM"/>
    </source>
</evidence>
<feature type="region of interest" description="Disordered" evidence="1">
    <location>
        <begin position="1230"/>
        <end position="1269"/>
    </location>
</feature>
<gene>
    <name evidence="2" type="ORF">Rhopal_001144-T1</name>
</gene>
<evidence type="ECO:0000256" key="1">
    <source>
        <dbReference type="SAM" id="MobiDB-lite"/>
    </source>
</evidence>
<feature type="compositionally biased region" description="Low complexity" evidence="1">
    <location>
        <begin position="595"/>
        <end position="606"/>
    </location>
</feature>
<protein>
    <recommendedName>
        <fullName evidence="4">Proteophosphoglycan ppg4</fullName>
    </recommendedName>
</protein>
<accession>A0AAV5GCJ3</accession>
<proteinExistence type="predicted"/>
<feature type="compositionally biased region" description="Low complexity" evidence="1">
    <location>
        <begin position="1236"/>
        <end position="1258"/>
    </location>
</feature>
<dbReference type="Proteomes" id="UP001342314">
    <property type="component" value="Unassembled WGS sequence"/>
</dbReference>
<feature type="region of interest" description="Disordered" evidence="1">
    <location>
        <begin position="692"/>
        <end position="889"/>
    </location>
</feature>
<feature type="compositionally biased region" description="Basic and acidic residues" evidence="1">
    <location>
        <begin position="735"/>
        <end position="776"/>
    </location>
</feature>
<feature type="compositionally biased region" description="Basic and acidic residues" evidence="1">
    <location>
        <begin position="790"/>
        <end position="872"/>
    </location>
</feature>
<feature type="region of interest" description="Disordered" evidence="1">
    <location>
        <begin position="594"/>
        <end position="619"/>
    </location>
</feature>
<evidence type="ECO:0000313" key="2">
    <source>
        <dbReference type="EMBL" id="GJN88179.1"/>
    </source>
</evidence>
<feature type="region of interest" description="Disordered" evidence="1">
    <location>
        <begin position="1284"/>
        <end position="1318"/>
    </location>
</feature>
<evidence type="ECO:0000313" key="3">
    <source>
        <dbReference type="Proteomes" id="UP001342314"/>
    </source>
</evidence>
<name>A0AAV5GCJ3_9BASI</name>
<keyword evidence="3" id="KW-1185">Reference proteome</keyword>